<dbReference type="Pfam" id="PF03330">
    <property type="entry name" value="DPBB_1"/>
    <property type="match status" value="1"/>
</dbReference>
<dbReference type="Pfam" id="PF01357">
    <property type="entry name" value="Expansin_C"/>
    <property type="match status" value="1"/>
</dbReference>
<comment type="caution">
    <text evidence="4">The sequence shown here is derived from an EMBL/GenBank/DDBJ whole genome shotgun (WGS) entry which is preliminary data.</text>
</comment>
<dbReference type="PANTHER" id="PTHR31692">
    <property type="entry name" value="EXPANSIN-B3"/>
    <property type="match status" value="1"/>
</dbReference>
<evidence type="ECO:0000259" key="2">
    <source>
        <dbReference type="PROSITE" id="PS50842"/>
    </source>
</evidence>
<evidence type="ECO:0000313" key="5">
    <source>
        <dbReference type="Proteomes" id="UP000824469"/>
    </source>
</evidence>
<proteinExistence type="inferred from homology"/>
<reference evidence="4 5" key="1">
    <citation type="journal article" date="2021" name="Nat. Plants">
        <title>The Taxus genome provides insights into paclitaxel biosynthesis.</title>
        <authorList>
            <person name="Xiong X."/>
            <person name="Gou J."/>
            <person name="Liao Q."/>
            <person name="Li Y."/>
            <person name="Zhou Q."/>
            <person name="Bi G."/>
            <person name="Li C."/>
            <person name="Du R."/>
            <person name="Wang X."/>
            <person name="Sun T."/>
            <person name="Guo L."/>
            <person name="Liang H."/>
            <person name="Lu P."/>
            <person name="Wu Y."/>
            <person name="Zhang Z."/>
            <person name="Ro D.K."/>
            <person name="Shang Y."/>
            <person name="Huang S."/>
            <person name="Yan J."/>
        </authorList>
    </citation>
    <scope>NUCLEOTIDE SEQUENCE [LARGE SCALE GENOMIC DNA]</scope>
    <source>
        <strain evidence="4">Ta-2019</strain>
    </source>
</reference>
<keyword evidence="5" id="KW-1185">Reference proteome</keyword>
<dbReference type="PROSITE" id="PS50842">
    <property type="entry name" value="EXPANSIN_EG45"/>
    <property type="match status" value="1"/>
</dbReference>
<dbReference type="PROSITE" id="PS50843">
    <property type="entry name" value="EXPANSIN_CBD"/>
    <property type="match status" value="1"/>
</dbReference>
<dbReference type="EMBL" id="JAHRHJ020000003">
    <property type="protein sequence ID" value="KAH9321449.1"/>
    <property type="molecule type" value="Genomic_DNA"/>
</dbReference>
<dbReference type="SUPFAM" id="SSF50685">
    <property type="entry name" value="Barwin-like endoglucanases"/>
    <property type="match status" value="1"/>
</dbReference>
<dbReference type="Proteomes" id="UP000824469">
    <property type="component" value="Unassembled WGS sequence"/>
</dbReference>
<dbReference type="OMA" id="CRIPCEY"/>
<dbReference type="InterPro" id="IPR007117">
    <property type="entry name" value="Expansin_CBD"/>
</dbReference>
<organism evidence="4 5">
    <name type="scientific">Taxus chinensis</name>
    <name type="common">Chinese yew</name>
    <name type="synonym">Taxus wallichiana var. chinensis</name>
    <dbReference type="NCBI Taxonomy" id="29808"/>
    <lineage>
        <taxon>Eukaryota</taxon>
        <taxon>Viridiplantae</taxon>
        <taxon>Streptophyta</taxon>
        <taxon>Embryophyta</taxon>
        <taxon>Tracheophyta</taxon>
        <taxon>Spermatophyta</taxon>
        <taxon>Pinopsida</taxon>
        <taxon>Pinidae</taxon>
        <taxon>Conifers II</taxon>
        <taxon>Cupressales</taxon>
        <taxon>Taxaceae</taxon>
        <taxon>Taxus</taxon>
    </lineage>
</organism>
<name>A0AA38GH10_TAXCH</name>
<dbReference type="Gene3D" id="2.60.40.760">
    <property type="entry name" value="Expansin, cellulose-binding-like domain"/>
    <property type="match status" value="1"/>
</dbReference>
<dbReference type="GO" id="GO:0005576">
    <property type="term" value="C:extracellular region"/>
    <property type="evidence" value="ECO:0007669"/>
    <property type="project" value="InterPro"/>
</dbReference>
<dbReference type="AlphaFoldDB" id="A0AA38GH10"/>
<evidence type="ECO:0000313" key="4">
    <source>
        <dbReference type="EMBL" id="KAH9321449.1"/>
    </source>
</evidence>
<dbReference type="InterPro" id="IPR036749">
    <property type="entry name" value="Expansin_CBD_sf"/>
</dbReference>
<dbReference type="InterPro" id="IPR036908">
    <property type="entry name" value="RlpA-like_sf"/>
</dbReference>
<accession>A0AA38GH10</accession>
<feature type="domain" description="Expansin-like CBD" evidence="3">
    <location>
        <begin position="118"/>
        <end position="201"/>
    </location>
</feature>
<dbReference type="PANTHER" id="PTHR31692:SF4">
    <property type="entry name" value="EXPANSIN-LIKE A1-RELATED"/>
    <property type="match status" value="1"/>
</dbReference>
<evidence type="ECO:0000259" key="3">
    <source>
        <dbReference type="PROSITE" id="PS50843"/>
    </source>
</evidence>
<dbReference type="Gene3D" id="2.40.40.10">
    <property type="entry name" value="RlpA-like domain"/>
    <property type="match status" value="1"/>
</dbReference>
<evidence type="ECO:0000256" key="1">
    <source>
        <dbReference type="RuleBase" id="RU003460"/>
    </source>
</evidence>
<dbReference type="InterPro" id="IPR007118">
    <property type="entry name" value="Expan_Lol_pI"/>
</dbReference>
<dbReference type="PRINTS" id="PR01225">
    <property type="entry name" value="EXPANSNFAMLY"/>
</dbReference>
<dbReference type="InterPro" id="IPR007112">
    <property type="entry name" value="Expansin/allergen_DPBB_dom"/>
</dbReference>
<gene>
    <name evidence="4" type="ORF">KI387_016088</name>
</gene>
<dbReference type="SUPFAM" id="SSF49590">
    <property type="entry name" value="PHL pollen allergen"/>
    <property type="match status" value="1"/>
</dbReference>
<comment type="similarity">
    <text evidence="1">Belongs to the expansin family.</text>
</comment>
<protein>
    <submittedName>
        <fullName evidence="4">Uncharacterized protein</fullName>
    </submittedName>
</protein>
<sequence>GACGYASFASSLNRGGVATVSAEVYKEGVGCGACYQIRCTNQAICTKSGVKVVVTDYTENNQTDFVVSTRTFSSLAQPSKSAELVKIGIADVEYKRIPCEYPGQNMTVKVDKSSSYPYFLAVQFLYQGGQTDITGVEVAQVGTSNWKYMTRKHGAVWTIEKPPMGDLSVRWLVTSGYDGYWVWSKRSVLPSNWKVGSVYDSGIQIKEIAQEGCSPCDSHV</sequence>
<feature type="non-terminal residue" evidence="4">
    <location>
        <position position="220"/>
    </location>
</feature>
<feature type="domain" description="Expansin-like EG45" evidence="2">
    <location>
        <begin position="1"/>
        <end position="104"/>
    </location>
</feature>
<dbReference type="InterPro" id="IPR009009">
    <property type="entry name" value="RlpA-like_DPBB"/>
</dbReference>